<dbReference type="InterPro" id="IPR029195">
    <property type="entry name" value="HCFC1R1"/>
</dbReference>
<dbReference type="Pfam" id="PF15810">
    <property type="entry name" value="CCDC117"/>
    <property type="match status" value="1"/>
</dbReference>
<reference evidence="3" key="1">
    <citation type="journal article" date="2008" name="Insect Biochem. Mol. Biol.">
        <title>The genome of a lepidopteran model insect, the silkworm Bombyx mori.</title>
        <authorList>
            <consortium name="International Silkworm Genome Consortium"/>
        </authorList>
    </citation>
    <scope>NUCLEOTIDE SEQUENCE [LARGE SCALE GENOMIC DNA]</scope>
    <source>
        <strain evidence="3">p50T</strain>
    </source>
</reference>
<dbReference type="OMA" id="MSLVVWK"/>
<evidence type="ECO:0000313" key="2">
    <source>
        <dbReference type="EnsemblMetazoa" id="XP_004928910.1"/>
    </source>
</evidence>
<feature type="region of interest" description="Disordered" evidence="1">
    <location>
        <begin position="202"/>
        <end position="235"/>
    </location>
</feature>
<dbReference type="AlphaFoldDB" id="A0A8R2AIP4"/>
<dbReference type="KEGG" id="bmor:101740292"/>
<reference evidence="2" key="2">
    <citation type="submission" date="2022-06" db="UniProtKB">
        <authorList>
            <consortium name="EnsemblMetazoa"/>
        </authorList>
    </citation>
    <scope>IDENTIFICATION</scope>
    <source>
        <strain evidence="2">p50T (Dazao)</strain>
    </source>
</reference>
<feature type="compositionally biased region" description="Basic and acidic residues" evidence="1">
    <location>
        <begin position="202"/>
        <end position="216"/>
    </location>
</feature>
<dbReference type="Proteomes" id="UP000005204">
    <property type="component" value="Unassembled WGS sequence"/>
</dbReference>
<proteinExistence type="predicted"/>
<dbReference type="EnsemblMetazoa" id="XM_004928853.4">
    <property type="protein sequence ID" value="XP_004928910.1"/>
    <property type="gene ID" value="LOC101740292"/>
</dbReference>
<evidence type="ECO:0000313" key="3">
    <source>
        <dbReference type="Proteomes" id="UP000005204"/>
    </source>
</evidence>
<evidence type="ECO:0000256" key="1">
    <source>
        <dbReference type="SAM" id="MobiDB-lite"/>
    </source>
</evidence>
<sequence length="235" mass="26169">MDIYGYQAYQYNQSDELANQMLSQQPLSSSVPFGRPASEPHYMPAPSGSPWNVQSIPWGLTSPPQLVQFTGQNQGLLPKISTVSHCKRKSLDVEPPIPAKQLITEEKMAAHLNGLHISTEYTSHSLASEDMMDVGMDSPVPSTSTANIPMSERLKGHTIVLSDEVKKIKTEPIIPASLMERLEKPSMSLVVWKPKENIILEKIKEEEKRKPGESKPRKGVLLTQDENVPIDDVEM</sequence>
<organism evidence="2 3">
    <name type="scientific">Bombyx mori</name>
    <name type="common">Silk moth</name>
    <dbReference type="NCBI Taxonomy" id="7091"/>
    <lineage>
        <taxon>Eukaryota</taxon>
        <taxon>Metazoa</taxon>
        <taxon>Ecdysozoa</taxon>
        <taxon>Arthropoda</taxon>
        <taxon>Hexapoda</taxon>
        <taxon>Insecta</taxon>
        <taxon>Pterygota</taxon>
        <taxon>Neoptera</taxon>
        <taxon>Endopterygota</taxon>
        <taxon>Lepidoptera</taxon>
        <taxon>Glossata</taxon>
        <taxon>Ditrysia</taxon>
        <taxon>Bombycoidea</taxon>
        <taxon>Bombycidae</taxon>
        <taxon>Bombycinae</taxon>
        <taxon>Bombyx</taxon>
    </lineage>
</organism>
<gene>
    <name evidence="2" type="primary">101740292</name>
</gene>
<dbReference type="PANTHER" id="PTHR16246:SF2">
    <property type="entry name" value="HOST CELL FACTOR C1 REGULATOR 1"/>
    <property type="match status" value="1"/>
</dbReference>
<dbReference type="InterPro" id="IPR031630">
    <property type="entry name" value="CCDC117"/>
</dbReference>
<name>A0A8R2AIP4_BOMMO</name>
<keyword evidence="3" id="KW-1185">Reference proteome</keyword>
<protein>
    <submittedName>
        <fullName evidence="2">Uncharacterized protein</fullName>
    </submittedName>
</protein>
<dbReference type="PANTHER" id="PTHR16246">
    <property type="entry name" value="HOST CELL FACTOR C1 REGULATOR 1"/>
    <property type="match status" value="1"/>
</dbReference>
<accession>A0A8R2AIP4</accession>
<dbReference type="OrthoDB" id="10022757at2759"/>